<proteinExistence type="predicted"/>
<evidence type="ECO:0000313" key="3">
    <source>
        <dbReference type="Proteomes" id="UP000256488"/>
    </source>
</evidence>
<gene>
    <name evidence="2" type="ORF">CAI16_19930</name>
</gene>
<reference evidence="2 3" key="1">
    <citation type="submission" date="2017-05" db="EMBL/GenBank/DDBJ databases">
        <title>Virgibacillus sp. AK90 isolated from a saltern of Kakinada, India.</title>
        <authorList>
            <person name="Gupta V."/>
            <person name="Sidhu C."/>
            <person name="Korpole S."/>
            <person name="Pinnaka A.K."/>
        </authorList>
    </citation>
    <scope>NUCLEOTIDE SEQUENCE [LARGE SCALE GENOMIC DNA]</scope>
    <source>
        <strain evidence="2 3">AK90</strain>
    </source>
</reference>
<dbReference type="EMBL" id="NFZX01000105">
    <property type="protein sequence ID" value="RFA31769.1"/>
    <property type="molecule type" value="Genomic_DNA"/>
</dbReference>
<protein>
    <submittedName>
        <fullName evidence="2">Uncharacterized protein</fullName>
    </submittedName>
</protein>
<keyword evidence="1" id="KW-0732">Signal</keyword>
<organism evidence="2 3">
    <name type="scientific">Virgibacillus dokdonensis</name>
    <dbReference type="NCBI Taxonomy" id="302167"/>
    <lineage>
        <taxon>Bacteria</taxon>
        <taxon>Bacillati</taxon>
        <taxon>Bacillota</taxon>
        <taxon>Bacilli</taxon>
        <taxon>Bacillales</taxon>
        <taxon>Bacillaceae</taxon>
        <taxon>Virgibacillus</taxon>
    </lineage>
</organism>
<accession>A0A3E0WH43</accession>
<name>A0A3E0WH43_9BACI</name>
<sequence>MRKLFLVLLCSTLLFSGVAPISAETQTSKESSSESEKQIRENLKMIVEKDDYLEYTYQENGESYKVKEEISKNVLGTNISSVIYKKNKNNKYVKDSSQQTKYSTDTSVMEIETFDKNNENVERQTLQLKTDDKMNKKDATNISPYNHDPDWTFVGTFYYDSRIKNLTIAAISVIIGNIVPLIPVKVVSGIAAAAYAIYAENLYYKVKEWGIYYPGTIIPAGKEEHVWIYTDKYRKNLVPNQGHWPKAIIRNYPKP</sequence>
<feature type="chain" id="PRO_5017792472" evidence="1">
    <location>
        <begin position="24"/>
        <end position="255"/>
    </location>
</feature>
<comment type="caution">
    <text evidence="2">The sequence shown here is derived from an EMBL/GenBank/DDBJ whole genome shotgun (WGS) entry which is preliminary data.</text>
</comment>
<dbReference type="AlphaFoldDB" id="A0A3E0WH43"/>
<dbReference type="Proteomes" id="UP000256488">
    <property type="component" value="Unassembled WGS sequence"/>
</dbReference>
<evidence type="ECO:0000313" key="2">
    <source>
        <dbReference type="EMBL" id="RFA31769.1"/>
    </source>
</evidence>
<feature type="signal peptide" evidence="1">
    <location>
        <begin position="1"/>
        <end position="23"/>
    </location>
</feature>
<evidence type="ECO:0000256" key="1">
    <source>
        <dbReference type="SAM" id="SignalP"/>
    </source>
</evidence>
<dbReference type="RefSeq" id="WP_116279799.1">
    <property type="nucleotide sequence ID" value="NZ_NFZX01000105.1"/>
</dbReference>